<evidence type="ECO:0000313" key="4">
    <source>
        <dbReference type="Proteomes" id="UP000297014"/>
    </source>
</evidence>
<keyword evidence="3" id="KW-1185">Reference proteome</keyword>
<dbReference type="EMBL" id="ALPT02000032">
    <property type="protein sequence ID" value="KGA97340.1"/>
    <property type="molecule type" value="Genomic_DNA"/>
</dbReference>
<dbReference type="AlphaFoldDB" id="A0A094XF05"/>
<gene>
    <name evidence="2" type="ORF">AJ85_02930</name>
    <name evidence="1" type="ORF">BALCAV_0211075</name>
</gene>
<reference evidence="2 4" key="2">
    <citation type="submission" date="2014-01" db="EMBL/GenBank/DDBJ databases">
        <title>Draft genome sequencing of Bacillus alcalophilus CGMCC 1.3604.</title>
        <authorList>
            <person name="Yang J."/>
            <person name="Diao L."/>
            <person name="Yang S."/>
        </authorList>
    </citation>
    <scope>NUCLEOTIDE SEQUENCE [LARGE SCALE GENOMIC DNA]</scope>
    <source>
        <strain evidence="2 4">CGMCC 1.3604</strain>
    </source>
</reference>
<evidence type="ECO:0000313" key="3">
    <source>
        <dbReference type="Proteomes" id="UP000002754"/>
    </source>
</evidence>
<reference evidence="1 3" key="1">
    <citation type="journal article" date="2014" name="Genome Announc.">
        <title>Draft Genome Sequence of Bacillus alcalophilus AV1934, a Classic Alkaliphile Isolated from Human Feces in 1934.</title>
        <authorList>
            <person name="Attie O."/>
            <person name="Jayaprakash A."/>
            <person name="Shah H."/>
            <person name="Paulsen I.T."/>
            <person name="Morino M."/>
            <person name="Takahashi Y."/>
            <person name="Narumi I."/>
            <person name="Sachidanandam R."/>
            <person name="Satoh K."/>
            <person name="Ito M."/>
            <person name="Krulwich T.A."/>
        </authorList>
    </citation>
    <scope>NUCLEOTIDE SEQUENCE [LARGE SCALE GENOMIC DNA]</scope>
    <source>
        <strain evidence="1 3">AV1934</strain>
    </source>
</reference>
<evidence type="ECO:0000313" key="2">
    <source>
        <dbReference type="EMBL" id="THG91716.1"/>
    </source>
</evidence>
<sequence>MSCGYGYGDVRGARSGCDCDTFFRHVARNQYVKVYLKASKAVEGYYVESNGNEVTLFDFDEECHTVITICCDDIVSVAVSQENVRCKYDSGKKGCK</sequence>
<dbReference type="Proteomes" id="UP000002754">
    <property type="component" value="Unassembled WGS sequence"/>
</dbReference>
<evidence type="ECO:0000313" key="1">
    <source>
        <dbReference type="EMBL" id="KGA97340.1"/>
    </source>
</evidence>
<dbReference type="eggNOG" id="ENOG502ZJPU">
    <property type="taxonomic scope" value="Bacteria"/>
</dbReference>
<proteinExistence type="predicted"/>
<dbReference type="OrthoDB" id="2941447at2"/>
<dbReference type="RefSeq" id="WP_003321235.1">
    <property type="nucleotide sequence ID" value="NZ_ALPT02000032.1"/>
</dbReference>
<protein>
    <recommendedName>
        <fullName evidence="5">Spore coat protein</fullName>
    </recommendedName>
</protein>
<name>A0A094XF05_ALKAL</name>
<dbReference type="EMBL" id="JALP01000053">
    <property type="protein sequence ID" value="THG91716.1"/>
    <property type="molecule type" value="Genomic_DNA"/>
</dbReference>
<organism evidence="1 3">
    <name type="scientific">Alkalihalobacillus alcalophilus ATCC 27647 = CGMCC 1.3604</name>
    <dbReference type="NCBI Taxonomy" id="1218173"/>
    <lineage>
        <taxon>Bacteria</taxon>
        <taxon>Bacillati</taxon>
        <taxon>Bacillota</taxon>
        <taxon>Bacilli</taxon>
        <taxon>Bacillales</taxon>
        <taxon>Bacillaceae</taxon>
        <taxon>Alkalihalobacillus</taxon>
    </lineage>
</organism>
<evidence type="ECO:0008006" key="5">
    <source>
        <dbReference type="Google" id="ProtNLM"/>
    </source>
</evidence>
<accession>A0A094XF05</accession>
<dbReference type="Proteomes" id="UP000297014">
    <property type="component" value="Unassembled WGS sequence"/>
</dbReference>
<comment type="caution">
    <text evidence="1">The sequence shown here is derived from an EMBL/GenBank/DDBJ whole genome shotgun (WGS) entry which is preliminary data.</text>
</comment>